<accession>A0A9D1P5S9</accession>
<evidence type="ECO:0000313" key="4">
    <source>
        <dbReference type="Proteomes" id="UP000886884"/>
    </source>
</evidence>
<feature type="chain" id="PRO_5038824817" evidence="2">
    <location>
        <begin position="21"/>
        <end position="432"/>
    </location>
</feature>
<feature type="signal peptide" evidence="2">
    <location>
        <begin position="1"/>
        <end position="20"/>
    </location>
</feature>
<keyword evidence="1" id="KW-0812">Transmembrane</keyword>
<dbReference type="AlphaFoldDB" id="A0A9D1P5S9"/>
<proteinExistence type="predicted"/>
<name>A0A9D1P5S9_9FIRM</name>
<feature type="transmembrane region" description="Helical" evidence="1">
    <location>
        <begin position="400"/>
        <end position="420"/>
    </location>
</feature>
<keyword evidence="1" id="KW-0472">Membrane</keyword>
<reference evidence="3" key="1">
    <citation type="submission" date="2020-10" db="EMBL/GenBank/DDBJ databases">
        <authorList>
            <person name="Gilroy R."/>
        </authorList>
    </citation>
    <scope>NUCLEOTIDE SEQUENCE</scope>
    <source>
        <strain evidence="3">CHK183-6373</strain>
    </source>
</reference>
<reference evidence="3" key="2">
    <citation type="journal article" date="2021" name="PeerJ">
        <title>Extensive microbial diversity within the chicken gut microbiome revealed by metagenomics and culture.</title>
        <authorList>
            <person name="Gilroy R."/>
            <person name="Ravi A."/>
            <person name="Getino M."/>
            <person name="Pursley I."/>
            <person name="Horton D.L."/>
            <person name="Alikhan N.F."/>
            <person name="Baker D."/>
            <person name="Gharbi K."/>
            <person name="Hall N."/>
            <person name="Watson M."/>
            <person name="Adriaenssens E.M."/>
            <person name="Foster-Nyarko E."/>
            <person name="Jarju S."/>
            <person name="Secka A."/>
            <person name="Antonio M."/>
            <person name="Oren A."/>
            <person name="Chaudhuri R.R."/>
            <person name="La Ragione R."/>
            <person name="Hildebrand F."/>
            <person name="Pallen M.J."/>
        </authorList>
    </citation>
    <scope>NUCLEOTIDE SEQUENCE</scope>
    <source>
        <strain evidence="3">CHK183-6373</strain>
    </source>
</reference>
<dbReference type="PANTHER" id="PTHR35902:SF6">
    <property type="entry name" value="CONSERVED WITHIN P. AEROPHILUM"/>
    <property type="match status" value="1"/>
</dbReference>
<sequence>MKRTLFLFLLCCLLPLGARAEGLWLDGAHTYEGMERSYDMGYSPEEVGNTLRVVLPVLSDEAVGGLTAELVCEEPASAPFAMGHAAQAQRKSHSFAGEAVEAWVFSFRVPLYRDRLNGEYPFSIAVRGVDAAGNALEARFPLEAVITGGQENGEVPQLLLMDFRAGDGAWIEAGEEATLSLTLVNQSATRAVENIAIVFAESTGGLFPARSDTVRVSRLAAGESALVEIPIRAAMDAEPRAHSVEIRAQGAYGAGKDTSVAEKFTVDVRQSVRFAHSEAALPVRVTQGDVSSFTITLMNMGKSPLSNALLTFDVPGLASGGSVLAGDLAPGESKDATANFRVSSDEALVGPVSGTVTLSYEDAYGEYYETSLPLSTTIEKKAPLAAASADEEEEAAPFPYLPWSLFAAALIALIVLQTLARRRIRALEERGL</sequence>
<keyword evidence="2" id="KW-0732">Signal</keyword>
<protein>
    <submittedName>
        <fullName evidence="3">Uncharacterized protein</fullName>
    </submittedName>
</protein>
<evidence type="ECO:0000256" key="2">
    <source>
        <dbReference type="SAM" id="SignalP"/>
    </source>
</evidence>
<dbReference type="EMBL" id="DVOT01000070">
    <property type="protein sequence ID" value="HIV27091.1"/>
    <property type="molecule type" value="Genomic_DNA"/>
</dbReference>
<evidence type="ECO:0000313" key="3">
    <source>
        <dbReference type="EMBL" id="HIV27091.1"/>
    </source>
</evidence>
<evidence type="ECO:0000256" key="1">
    <source>
        <dbReference type="SAM" id="Phobius"/>
    </source>
</evidence>
<comment type="caution">
    <text evidence="3">The sequence shown here is derived from an EMBL/GenBank/DDBJ whole genome shotgun (WGS) entry which is preliminary data.</text>
</comment>
<dbReference type="PANTHER" id="PTHR35902">
    <property type="entry name" value="S-LAYER DOMAIN-LIKE PROTEIN-RELATED"/>
    <property type="match status" value="1"/>
</dbReference>
<keyword evidence="1" id="KW-1133">Transmembrane helix</keyword>
<organism evidence="3 4">
    <name type="scientific">Candidatus Ornithocaccomicrobium faecavium</name>
    <dbReference type="NCBI Taxonomy" id="2840890"/>
    <lineage>
        <taxon>Bacteria</taxon>
        <taxon>Bacillati</taxon>
        <taxon>Bacillota</taxon>
        <taxon>Clostridia</taxon>
        <taxon>Candidatus Ornithocaccomicrobium</taxon>
    </lineage>
</organism>
<gene>
    <name evidence="3" type="ORF">IAA64_03910</name>
</gene>
<dbReference type="Proteomes" id="UP000886884">
    <property type="component" value="Unassembled WGS sequence"/>
</dbReference>